<organism evidence="3 4">
    <name type="scientific">Rhodococcus chondri</name>
    <dbReference type="NCBI Taxonomy" id="3065941"/>
    <lineage>
        <taxon>Bacteria</taxon>
        <taxon>Bacillati</taxon>
        <taxon>Actinomycetota</taxon>
        <taxon>Actinomycetes</taxon>
        <taxon>Mycobacteriales</taxon>
        <taxon>Nocardiaceae</taxon>
        <taxon>Rhodococcus</taxon>
    </lineage>
</organism>
<feature type="domain" description="Low molecular weight protein antigen 6 PH" evidence="2">
    <location>
        <begin position="74"/>
        <end position="144"/>
    </location>
</feature>
<reference evidence="3 4" key="1">
    <citation type="submission" date="2023-08" db="EMBL/GenBank/DDBJ databases">
        <authorList>
            <person name="Girao M."/>
            <person name="Carvalho M.F."/>
        </authorList>
    </citation>
    <scope>NUCLEOTIDE SEQUENCE [LARGE SCALE GENOMIC DNA]</scope>
    <source>
        <strain evidence="3 4">CC-R104</strain>
    </source>
</reference>
<gene>
    <name evidence="3" type="ORF">Q8814_24230</name>
</gene>
<keyword evidence="1" id="KW-0812">Transmembrane</keyword>
<feature type="transmembrane region" description="Helical" evidence="1">
    <location>
        <begin position="52"/>
        <end position="72"/>
    </location>
</feature>
<accession>A0ABU7JYT0</accession>
<dbReference type="EMBL" id="JAUZMZ010000248">
    <property type="protein sequence ID" value="MEE2035175.1"/>
    <property type="molecule type" value="Genomic_DNA"/>
</dbReference>
<dbReference type="Proteomes" id="UP001331936">
    <property type="component" value="Unassembled WGS sequence"/>
</dbReference>
<keyword evidence="1" id="KW-0472">Membrane</keyword>
<sequence length="157" mass="16933">MTAGTDTEWDLEVRAGKMSRWAIIAAAVLFAGHIGAALVLRSGGDSGVNLRIVDQIAILIIGVIVSGAVLLFTRPRLRVGPHGVSVRNVIVEKYVDWSEVRGLTFPYGAPWAHLELPHDEYVPVVAIQARDGGTAVTAVERFRELESRYCRGVGGAD</sequence>
<evidence type="ECO:0000256" key="1">
    <source>
        <dbReference type="SAM" id="Phobius"/>
    </source>
</evidence>
<keyword evidence="1" id="KW-1133">Transmembrane helix</keyword>
<protein>
    <submittedName>
        <fullName evidence="3">PH domain-containing protein</fullName>
    </submittedName>
</protein>
<evidence type="ECO:0000313" key="3">
    <source>
        <dbReference type="EMBL" id="MEE2035175.1"/>
    </source>
</evidence>
<keyword evidence="4" id="KW-1185">Reference proteome</keyword>
<dbReference type="InterPro" id="IPR019692">
    <property type="entry name" value="CFP-6_PH"/>
</dbReference>
<dbReference type="RefSeq" id="WP_330154517.1">
    <property type="nucleotide sequence ID" value="NZ_JAUZMZ010000248.1"/>
</dbReference>
<proteinExistence type="predicted"/>
<comment type="caution">
    <text evidence="3">The sequence shown here is derived from an EMBL/GenBank/DDBJ whole genome shotgun (WGS) entry which is preliminary data.</text>
</comment>
<dbReference type="Pfam" id="PF10756">
    <property type="entry name" value="bPH_6"/>
    <property type="match status" value="1"/>
</dbReference>
<evidence type="ECO:0000313" key="4">
    <source>
        <dbReference type="Proteomes" id="UP001331936"/>
    </source>
</evidence>
<evidence type="ECO:0000259" key="2">
    <source>
        <dbReference type="Pfam" id="PF10756"/>
    </source>
</evidence>
<name>A0ABU7JYT0_9NOCA</name>
<feature type="transmembrane region" description="Helical" evidence="1">
    <location>
        <begin position="21"/>
        <end position="40"/>
    </location>
</feature>